<dbReference type="PROSITE" id="PS51545">
    <property type="entry name" value="PIK_HELICAL"/>
    <property type="match status" value="1"/>
</dbReference>
<feature type="compositionally biased region" description="Basic and acidic residues" evidence="5">
    <location>
        <begin position="1134"/>
        <end position="1148"/>
    </location>
</feature>
<dbReference type="InterPro" id="IPR018936">
    <property type="entry name" value="PI3/4_kinase_CS"/>
</dbReference>
<sequence length="1925" mass="206917">MVRLLPFRSRVNSSDDDAACDEIPREITKTPSKTGDSGWLLRFFDSSFFNEWIAVSYLYKHEHTGVRDYLCNRMYTLSESGVENYLFQLCYMLVHRPSASLDRYVVDMCSRSLRISIKVYWFLLAEAEDSENSTEIWKLIERCEEAVLRADWKPPFRPGGKAAGGGGGGALSRGGGGGRGAEDGASSKGGGRRLLARLSSPRKLLSFPASALAYYPSPRKGSSSSQKEQRKTATSGGSSSSSAVGGIPKGAASWGMVAGCGGILPSPSGRSAQGAQGGTSGSEDADSETSMSTRKAGEGRREGGSGGGVAGAADEGESTPRLLKRFLSGPKMRRNLKKVFREKENGKTMGGGGEEEGGAATAAAGIATMTVKKKRGGGVGSGGSGDDGEGFLRKLFRERVEEDEKAAAGSSAWTAAMPTRGAEDSDSFFRRFFKEKAEEEDKSGVGRRLSKEKGGEEEKAGSGGRRVGGGREGRKGGRGGEVRVPRKLFEDVPEEEEEEEKVGGGWKAGGGVEEAEGFSLRRLFPTTAAFRVAAAVEEEKGESESSFFKKWWRERPEEEERAKMEEGMSMDEGKEEGREGEREEEGGAPPPPAAEDACELAKEDGFFRKFFRDKGDAEEEKSDGEGFFRKWFRDRGGSSDDERGSAGALPASHRTMGAGGGGGGGDEGAEGFFLRRFLFREKGEGEVDAGDSNRNSFPRSEGEGPDGSFLRRFFRDSKTADVLLGDTAGSGLTEPQQQQPAELGCNSPPPPPPPPPAAPSPSPPPNPHSAAAAPASRRLSPFRSASREGGRESASNSERIEKRRSISVASPPPLNGCYPLETVVEEVLTTSVGRSSSVDGEDLDGRATVKEEENSCATYGNGDEAGCTVNQDELVDQEGQNSHQLPKVGRTGGEQGQLGCAMEEGVGGPGGNARVLADLATWPVAAAGNNSSGRGREEGNGLNPSYVDDANGEREEREEKVEEEAGQERTTRSTEGEVSQRAQGGDSGKEEVLSAVHTSNERVCPLMTGLTKGGGEGEGERMERERREGVEGEGEGEGKGVATGGSVSPAEEAREEAEKAGEREVMVEDMRGGRRAHEEEKPEAESSKEGGSSAAEAGAIGEVGGVGIATTEPKWNLFGRVKKLWPLSDDTGDKEERESASVQSDHHPLKSGSPSLPPPSNAAVAAAAAAAASAASAAVVAGGLLAATSRTLFGSFASGSREKPGGEGREKSGTLYEDAATEDESTRREATEDESTRREGTRDDETEGTEEEMGGAVSGGESVISIFTRSRTSERAFSKKQSSRKSEGSRSKVKVPKNPCFRIRPGSFHATLDFARALCDASAGLVDVYPLEDRQLALRQSLAELNGHLESASPDSGVCFPGGKGLARIVHIPEEEAVLLNSRDKAPFMIFVEVHRMDSGADEESDNKKRGGIPLASCDSMLSNPPPWALPGGPSPLLVGKYGCQMMTTSEVIDKALADLWATKLKLVTISMTVMKRKRERSEESGKVRDYCSHEREMRGEVMNSDVGDSHNGDAGNEAAGKDGGLSEQDRVVAESVENLQEKEEEEEAEEWVSVNLVALAGVNMEDVELDETNVKERKKEHKRVPSTVAMEEMKAATEKGDMVSIGFPPMVVGDDSCGGNATVDEADAVRRAATDAVMGERWIDKKERLRKASKYGSVPNWDLRSLIVKSGDDCRQEHLAMQLISHFHDIFGEAGLPLWLRPYEVLVTSSHTALIETIPNAVSIHAVKSRTPGSLREHFHAKYRKNSPAFKLAQRNFVESMAGYSILCYFLQIKDRHNGNILLDDEGHVIHIDFGFMLSNSPGGVNFESAPFKLTRELLEVMDSDADGSSSEPFDYFKVLCIQGFLTCRKHAERIILLVEMMQDSGCPCFKGGIKTIQNLRKRFCLSLTEEQCVSLVLSLIHSSLDAWRTRQYDYYQRVLNGIL</sequence>
<dbReference type="Gene3D" id="3.30.1010.10">
    <property type="entry name" value="Phosphatidylinositol 3-kinase Catalytic Subunit, Chain A, domain 4"/>
    <property type="match status" value="1"/>
</dbReference>
<keyword evidence="9" id="KW-1185">Reference proteome</keyword>
<feature type="compositionally biased region" description="Basic and acidic residues" evidence="5">
    <location>
        <begin position="1018"/>
        <end position="1030"/>
    </location>
</feature>
<comment type="caution">
    <text evidence="8">The sequence shown here is derived from an EMBL/GenBank/DDBJ whole genome shotgun (WGS) entry which is preliminary data.</text>
</comment>
<dbReference type="FunFam" id="3.30.1010.10:FF:000038">
    <property type="entry name" value="Phosphatidylinositol 4-kinase beta 1"/>
    <property type="match status" value="1"/>
</dbReference>
<feature type="compositionally biased region" description="Basic and acidic residues" evidence="5">
    <location>
        <begin position="1056"/>
        <end position="1088"/>
    </location>
</feature>
<dbReference type="InterPro" id="IPR042236">
    <property type="entry name" value="PI3K_accessory_sf"/>
</dbReference>
<dbReference type="PROSITE" id="PS00915">
    <property type="entry name" value="PI3_4_KINASE_1"/>
    <property type="match status" value="1"/>
</dbReference>
<dbReference type="Pfam" id="PF00454">
    <property type="entry name" value="PI3_PI4_kinase"/>
    <property type="match status" value="1"/>
</dbReference>
<dbReference type="GO" id="GO:0004430">
    <property type="term" value="F:1-phosphatidylinositol 4-kinase activity"/>
    <property type="evidence" value="ECO:0007669"/>
    <property type="project" value="UniProtKB-EC"/>
</dbReference>
<evidence type="ECO:0000313" key="8">
    <source>
        <dbReference type="EMBL" id="GBG82219.1"/>
    </source>
</evidence>
<dbReference type="InterPro" id="IPR036940">
    <property type="entry name" value="PI3/4_kinase_cat_sf"/>
</dbReference>
<dbReference type="InterPro" id="IPR049160">
    <property type="entry name" value="PI4KB-PIK1_PIK"/>
</dbReference>
<evidence type="ECO:0000256" key="5">
    <source>
        <dbReference type="SAM" id="MobiDB-lite"/>
    </source>
</evidence>
<dbReference type="OrthoDB" id="10264149at2759"/>
<dbReference type="SMART" id="SM00146">
    <property type="entry name" value="PI3Kc"/>
    <property type="match status" value="1"/>
</dbReference>
<feature type="compositionally biased region" description="Basic and acidic residues" evidence="5">
    <location>
        <begin position="843"/>
        <end position="853"/>
    </location>
</feature>
<gene>
    <name evidence="8" type="ORF">CBR_g34503</name>
</gene>
<dbReference type="SUPFAM" id="SSF56112">
    <property type="entry name" value="Protein kinase-like (PK-like)"/>
    <property type="match status" value="1"/>
</dbReference>
<proteinExistence type="predicted"/>
<feature type="compositionally biased region" description="Pro residues" evidence="5">
    <location>
        <begin position="747"/>
        <end position="767"/>
    </location>
</feature>
<dbReference type="Gramene" id="GBG82219">
    <property type="protein sequence ID" value="GBG82219"/>
    <property type="gene ID" value="CBR_g34503"/>
</dbReference>
<feature type="compositionally biased region" description="Gly residues" evidence="5">
    <location>
        <begin position="657"/>
        <end position="666"/>
    </location>
</feature>
<dbReference type="CDD" id="cd05168">
    <property type="entry name" value="PI4Kc_III_beta"/>
    <property type="match status" value="1"/>
</dbReference>
<feature type="compositionally biased region" description="Basic and acidic residues" evidence="5">
    <location>
        <begin position="623"/>
        <end position="644"/>
    </location>
</feature>
<dbReference type="PROSITE" id="PS50290">
    <property type="entry name" value="PI3_4_KINASE_3"/>
    <property type="match status" value="1"/>
</dbReference>
<keyword evidence="4" id="KW-0418">Kinase</keyword>
<evidence type="ECO:0000256" key="1">
    <source>
        <dbReference type="ARBA" id="ARBA00001686"/>
    </source>
</evidence>
<reference evidence="8 9" key="1">
    <citation type="journal article" date="2018" name="Cell">
        <title>The Chara Genome: Secondary Complexity and Implications for Plant Terrestrialization.</title>
        <authorList>
            <person name="Nishiyama T."/>
            <person name="Sakayama H."/>
            <person name="Vries J.D."/>
            <person name="Buschmann H."/>
            <person name="Saint-Marcoux D."/>
            <person name="Ullrich K.K."/>
            <person name="Haas F.B."/>
            <person name="Vanderstraeten L."/>
            <person name="Becker D."/>
            <person name="Lang D."/>
            <person name="Vosolsobe S."/>
            <person name="Rombauts S."/>
            <person name="Wilhelmsson P.K.I."/>
            <person name="Janitza P."/>
            <person name="Kern R."/>
            <person name="Heyl A."/>
            <person name="Rumpler F."/>
            <person name="Villalobos L.I.A.C."/>
            <person name="Clay J.M."/>
            <person name="Skokan R."/>
            <person name="Toyoda A."/>
            <person name="Suzuki Y."/>
            <person name="Kagoshima H."/>
            <person name="Schijlen E."/>
            <person name="Tajeshwar N."/>
            <person name="Catarino B."/>
            <person name="Hetherington A.J."/>
            <person name="Saltykova A."/>
            <person name="Bonnot C."/>
            <person name="Breuninger H."/>
            <person name="Symeonidi A."/>
            <person name="Radhakrishnan G.V."/>
            <person name="Van Nieuwerburgh F."/>
            <person name="Deforce D."/>
            <person name="Chang C."/>
            <person name="Karol K.G."/>
            <person name="Hedrich R."/>
            <person name="Ulvskov P."/>
            <person name="Glockner G."/>
            <person name="Delwiche C.F."/>
            <person name="Petrasek J."/>
            <person name="Van de Peer Y."/>
            <person name="Friml J."/>
            <person name="Beilby M."/>
            <person name="Dolan L."/>
            <person name="Kohara Y."/>
            <person name="Sugano S."/>
            <person name="Fujiyama A."/>
            <person name="Delaux P.-M."/>
            <person name="Quint M."/>
            <person name="TheiBen G."/>
            <person name="Hagemann M."/>
            <person name="Harholt J."/>
            <person name="Dunand C."/>
            <person name="Zachgo S."/>
            <person name="Langdale J."/>
            <person name="Maumus F."/>
            <person name="Straeten D.V.D."/>
            <person name="Gould S.B."/>
            <person name="Rensing S.A."/>
        </authorList>
    </citation>
    <scope>NUCLEOTIDE SEQUENCE [LARGE SCALE GENOMIC DNA]</scope>
    <source>
        <strain evidence="8 9">S276</strain>
    </source>
</reference>
<dbReference type="Gene3D" id="1.25.40.70">
    <property type="entry name" value="Phosphatidylinositol 3-kinase, accessory domain (PIK)"/>
    <property type="match status" value="1"/>
</dbReference>
<dbReference type="InterPro" id="IPR001263">
    <property type="entry name" value="PI3K_accessory_dom"/>
</dbReference>
<feature type="region of interest" description="Disordered" evidence="5">
    <location>
        <begin position="926"/>
        <end position="1099"/>
    </location>
</feature>
<feature type="compositionally biased region" description="Gly residues" evidence="5">
    <location>
        <begin position="503"/>
        <end position="512"/>
    </location>
</feature>
<dbReference type="GO" id="GO:0016020">
    <property type="term" value="C:membrane"/>
    <property type="evidence" value="ECO:0007669"/>
    <property type="project" value="TreeGrafter"/>
</dbReference>
<feature type="domain" description="PIK helical" evidence="7">
    <location>
        <begin position="1"/>
        <end position="146"/>
    </location>
</feature>
<feature type="compositionally biased region" description="Basic and acidic residues" evidence="5">
    <location>
        <begin position="551"/>
        <end position="581"/>
    </location>
</feature>
<dbReference type="InterPro" id="IPR000403">
    <property type="entry name" value="PI3/4_kinase_cat_dom"/>
</dbReference>
<dbReference type="FunFam" id="1.10.1070.11:FF:000016">
    <property type="entry name" value="PIK1p Phosphatidylinositol 4-kinase"/>
    <property type="match status" value="1"/>
</dbReference>
<feature type="region of interest" description="Disordered" evidence="5">
    <location>
        <begin position="536"/>
        <end position="598"/>
    </location>
</feature>
<evidence type="ECO:0000256" key="4">
    <source>
        <dbReference type="ARBA" id="ARBA00022777"/>
    </source>
</evidence>
<dbReference type="Proteomes" id="UP000265515">
    <property type="component" value="Unassembled WGS sequence"/>
</dbReference>
<feature type="region of interest" description="Disordered" evidence="5">
    <location>
        <begin position="612"/>
        <end position="669"/>
    </location>
</feature>
<dbReference type="InterPro" id="IPR011009">
    <property type="entry name" value="Kinase-like_dom_sf"/>
</dbReference>
<dbReference type="EMBL" id="BFEA01000400">
    <property type="protein sequence ID" value="GBG82219.1"/>
    <property type="molecule type" value="Genomic_DNA"/>
</dbReference>
<feature type="compositionally biased region" description="Gly residues" evidence="5">
    <location>
        <begin position="161"/>
        <end position="179"/>
    </location>
</feature>
<feature type="compositionally biased region" description="Acidic residues" evidence="5">
    <location>
        <begin position="491"/>
        <end position="500"/>
    </location>
</feature>
<dbReference type="InterPro" id="IPR016024">
    <property type="entry name" value="ARM-type_fold"/>
</dbReference>
<feature type="region of interest" description="Disordered" evidence="5">
    <location>
        <begin position="1193"/>
        <end position="1295"/>
    </location>
</feature>
<dbReference type="Gene3D" id="1.10.1070.11">
    <property type="entry name" value="Phosphatidylinositol 3-/4-kinase, catalytic domain"/>
    <property type="match status" value="1"/>
</dbReference>
<feature type="compositionally biased region" description="Basic and acidic residues" evidence="5">
    <location>
        <begin position="469"/>
        <end position="490"/>
    </location>
</feature>
<feature type="compositionally biased region" description="Basic and acidic residues" evidence="5">
    <location>
        <begin position="1224"/>
        <end position="1243"/>
    </location>
</feature>
<dbReference type="InterPro" id="IPR057754">
    <property type="entry name" value="PI4-kinase_beta/PIK1_cat"/>
</dbReference>
<feature type="compositionally biased region" description="Acidic residues" evidence="5">
    <location>
        <begin position="1244"/>
        <end position="1253"/>
    </location>
</feature>
<feature type="region of interest" description="Disordered" evidence="5">
    <location>
        <begin position="1498"/>
        <end position="1528"/>
    </location>
</feature>
<feature type="region of interest" description="Disordered" evidence="5">
    <location>
        <begin position="264"/>
        <end position="358"/>
    </location>
</feature>
<comment type="catalytic activity">
    <reaction evidence="1">
        <text>a 1,2-diacyl-sn-glycero-3-phospho-(1D-myo-inositol) + ATP = a 1,2-diacyl-sn-glycero-3-phospho-(1D-myo-inositol 4-phosphate) + ADP + H(+)</text>
        <dbReference type="Rhea" id="RHEA:19877"/>
        <dbReference type="ChEBI" id="CHEBI:15378"/>
        <dbReference type="ChEBI" id="CHEBI:30616"/>
        <dbReference type="ChEBI" id="CHEBI:57880"/>
        <dbReference type="ChEBI" id="CHEBI:58178"/>
        <dbReference type="ChEBI" id="CHEBI:456216"/>
        <dbReference type="EC" id="2.7.1.67"/>
    </reaction>
</comment>
<evidence type="ECO:0000259" key="7">
    <source>
        <dbReference type="PROSITE" id="PS51545"/>
    </source>
</evidence>
<feature type="compositionally biased region" description="Low complexity" evidence="5">
    <location>
        <begin position="407"/>
        <end position="416"/>
    </location>
</feature>
<keyword evidence="3" id="KW-0808">Transferase</keyword>
<feature type="region of interest" description="Disordered" evidence="5">
    <location>
        <begin position="215"/>
        <end position="247"/>
    </location>
</feature>
<feature type="compositionally biased region" description="Basic and acidic residues" evidence="5">
    <location>
        <begin position="1200"/>
        <end position="1212"/>
    </location>
</feature>
<dbReference type="SUPFAM" id="SSF48371">
    <property type="entry name" value="ARM repeat"/>
    <property type="match status" value="1"/>
</dbReference>
<dbReference type="Pfam" id="PF21245">
    <property type="entry name" value="PI4KB-PIK1_PIK"/>
    <property type="match status" value="1"/>
</dbReference>
<organism evidence="8 9">
    <name type="scientific">Chara braunii</name>
    <name type="common">Braun's stonewort</name>
    <dbReference type="NCBI Taxonomy" id="69332"/>
    <lineage>
        <taxon>Eukaryota</taxon>
        <taxon>Viridiplantae</taxon>
        <taxon>Streptophyta</taxon>
        <taxon>Charophyceae</taxon>
        <taxon>Charales</taxon>
        <taxon>Characeae</taxon>
        <taxon>Chara</taxon>
    </lineage>
</organism>
<feature type="compositionally biased region" description="Low complexity" evidence="5">
    <location>
        <begin position="235"/>
        <end position="246"/>
    </location>
</feature>
<dbReference type="GO" id="GO:0046854">
    <property type="term" value="P:phosphatidylinositol phosphate biosynthetic process"/>
    <property type="evidence" value="ECO:0007669"/>
    <property type="project" value="InterPro"/>
</dbReference>
<feature type="compositionally biased region" description="Basic and acidic residues" evidence="5">
    <location>
        <begin position="421"/>
        <end position="460"/>
    </location>
</feature>
<dbReference type="GO" id="GO:0048015">
    <property type="term" value="P:phosphatidylinositol-mediated signaling"/>
    <property type="evidence" value="ECO:0007669"/>
    <property type="project" value="TreeGrafter"/>
</dbReference>
<accession>A0A388LIS4</accession>
<name>A0A388LIS4_CHABU</name>
<feature type="region of interest" description="Disordered" evidence="5">
    <location>
        <begin position="158"/>
        <end position="192"/>
    </location>
</feature>
<evidence type="ECO:0000259" key="6">
    <source>
        <dbReference type="PROSITE" id="PS50290"/>
    </source>
</evidence>
<evidence type="ECO:0000256" key="2">
    <source>
        <dbReference type="ARBA" id="ARBA00012169"/>
    </source>
</evidence>
<dbReference type="PANTHER" id="PTHR10048:SF22">
    <property type="entry name" value="PHOSPHATIDYLINOSITOL 4-KINASE BETA"/>
    <property type="match status" value="1"/>
</dbReference>
<feature type="compositionally biased region" description="Basic and acidic residues" evidence="5">
    <location>
        <begin position="951"/>
        <end position="960"/>
    </location>
</feature>
<dbReference type="PANTHER" id="PTHR10048">
    <property type="entry name" value="PHOSPHATIDYLINOSITOL KINASE"/>
    <property type="match status" value="1"/>
</dbReference>
<feature type="region of interest" description="Disordered" evidence="5">
    <location>
        <begin position="402"/>
        <end position="512"/>
    </location>
</feature>
<evidence type="ECO:0000313" key="9">
    <source>
        <dbReference type="Proteomes" id="UP000265515"/>
    </source>
</evidence>
<feature type="region of interest" description="Disordered" evidence="5">
    <location>
        <begin position="830"/>
        <end position="914"/>
    </location>
</feature>
<feature type="domain" description="PI3K/PI4K catalytic" evidence="6">
    <location>
        <begin position="1644"/>
        <end position="1910"/>
    </location>
</feature>
<feature type="compositionally biased region" description="Low complexity" evidence="5">
    <location>
        <begin position="1089"/>
        <end position="1099"/>
    </location>
</feature>
<dbReference type="STRING" id="69332.A0A388LIS4"/>
<feature type="compositionally biased region" description="Basic and acidic residues" evidence="5">
    <location>
        <begin position="966"/>
        <end position="975"/>
    </location>
</feature>
<feature type="region of interest" description="Disordered" evidence="5">
    <location>
        <begin position="683"/>
        <end position="818"/>
    </location>
</feature>
<evidence type="ECO:0000256" key="3">
    <source>
        <dbReference type="ARBA" id="ARBA00022679"/>
    </source>
</evidence>
<dbReference type="InterPro" id="IPR015433">
    <property type="entry name" value="PI3/4_kinase"/>
</dbReference>
<feature type="compositionally biased region" description="Low complexity" evidence="5">
    <location>
        <begin position="768"/>
        <end position="784"/>
    </location>
</feature>
<dbReference type="EC" id="2.7.1.67" evidence="2"/>
<feature type="region of interest" description="Disordered" evidence="5">
    <location>
        <begin position="1120"/>
        <end position="1161"/>
    </location>
</feature>
<protein>
    <recommendedName>
        <fullName evidence="2">1-phosphatidylinositol 4-kinase</fullName>
        <ecNumber evidence="2">2.7.1.67</ecNumber>
    </recommendedName>
</protein>
<dbReference type="GO" id="GO:0005737">
    <property type="term" value="C:cytoplasm"/>
    <property type="evidence" value="ECO:0007669"/>
    <property type="project" value="TreeGrafter"/>
</dbReference>